<dbReference type="CDD" id="cd00190">
    <property type="entry name" value="Tryp_SPc"/>
    <property type="match status" value="1"/>
</dbReference>
<evidence type="ECO:0000259" key="7">
    <source>
        <dbReference type="PROSITE" id="PS50240"/>
    </source>
</evidence>
<dbReference type="PROSITE" id="PS50240">
    <property type="entry name" value="TRYPSIN_DOM"/>
    <property type="match status" value="1"/>
</dbReference>
<dbReference type="InParanoid" id="A0A6P7FH32"/>
<keyword evidence="3" id="KW-0325">Glycoprotein</keyword>
<feature type="domain" description="Peptidase S1" evidence="7">
    <location>
        <begin position="143"/>
        <end position="394"/>
    </location>
</feature>
<dbReference type="PROSITE" id="PS00134">
    <property type="entry name" value="TRYPSIN_HIS"/>
    <property type="match status" value="1"/>
</dbReference>
<dbReference type="InterPro" id="IPR043504">
    <property type="entry name" value="Peptidase_S1_PA_chymotrypsin"/>
</dbReference>
<dbReference type="InterPro" id="IPR018114">
    <property type="entry name" value="TRYPSIN_HIS"/>
</dbReference>
<accession>A0A6P7FH32</accession>
<dbReference type="PRINTS" id="PR00722">
    <property type="entry name" value="CHYMOTRYPSIN"/>
</dbReference>
<keyword evidence="2" id="KW-1015">Disulfide bond</keyword>
<dbReference type="InterPro" id="IPR001314">
    <property type="entry name" value="Peptidase_S1A"/>
</dbReference>
<dbReference type="GO" id="GO:0006508">
    <property type="term" value="P:proteolysis"/>
    <property type="evidence" value="ECO:0007669"/>
    <property type="project" value="InterPro"/>
</dbReference>
<protein>
    <submittedName>
        <fullName evidence="8">Phenoloxidase-activating factor 3-like</fullName>
    </submittedName>
</protein>
<name>A0A6P7FH32_DIAVI</name>
<evidence type="ECO:0000256" key="6">
    <source>
        <dbReference type="SAM" id="SignalP"/>
    </source>
</evidence>
<dbReference type="SUPFAM" id="SSF50494">
    <property type="entry name" value="Trypsin-like serine proteases"/>
    <property type="match status" value="1"/>
</dbReference>
<dbReference type="Gene3D" id="2.40.10.10">
    <property type="entry name" value="Trypsin-like serine proteases"/>
    <property type="match status" value="2"/>
</dbReference>
<dbReference type="KEGG" id="dvv:114330249"/>
<feature type="region of interest" description="Disordered" evidence="5">
    <location>
        <begin position="67"/>
        <end position="112"/>
    </location>
</feature>
<evidence type="ECO:0000256" key="5">
    <source>
        <dbReference type="SAM" id="MobiDB-lite"/>
    </source>
</evidence>
<dbReference type="PANTHER" id="PTHR24260">
    <property type="match status" value="1"/>
</dbReference>
<feature type="chain" id="PRO_5027946843" evidence="6">
    <location>
        <begin position="17"/>
        <end position="410"/>
    </location>
</feature>
<dbReference type="AlphaFoldDB" id="A0A6P7FH32"/>
<comment type="similarity">
    <text evidence="4">Belongs to the peptidase S1 family. CLIP subfamily.</text>
</comment>
<dbReference type="FunFam" id="2.40.10.10:FF:000028">
    <property type="entry name" value="Serine protease easter"/>
    <property type="match status" value="1"/>
</dbReference>
<dbReference type="RefSeq" id="XP_028135374.1">
    <property type="nucleotide sequence ID" value="XM_028279573.1"/>
</dbReference>
<dbReference type="SMART" id="SM00020">
    <property type="entry name" value="Tryp_SPc"/>
    <property type="match status" value="1"/>
</dbReference>
<gene>
    <name evidence="8" type="primary">LOC114330249</name>
</gene>
<dbReference type="InterPro" id="IPR009003">
    <property type="entry name" value="Peptidase_S1_PA"/>
</dbReference>
<keyword evidence="1 6" id="KW-0732">Signal</keyword>
<dbReference type="InterPro" id="IPR051333">
    <property type="entry name" value="CLIP_Serine_Protease"/>
</dbReference>
<evidence type="ECO:0000313" key="8">
    <source>
        <dbReference type="RefSeq" id="XP_028135374.1"/>
    </source>
</evidence>
<feature type="signal peptide" evidence="6">
    <location>
        <begin position="1"/>
        <end position="16"/>
    </location>
</feature>
<evidence type="ECO:0000256" key="2">
    <source>
        <dbReference type="ARBA" id="ARBA00023157"/>
    </source>
</evidence>
<dbReference type="Pfam" id="PF00089">
    <property type="entry name" value="Trypsin"/>
    <property type="match status" value="1"/>
</dbReference>
<dbReference type="GO" id="GO:0004252">
    <property type="term" value="F:serine-type endopeptidase activity"/>
    <property type="evidence" value="ECO:0007669"/>
    <property type="project" value="InterPro"/>
</dbReference>
<reference evidence="8" key="1">
    <citation type="submission" date="2025-08" db="UniProtKB">
        <authorList>
            <consortium name="RefSeq"/>
        </authorList>
    </citation>
    <scope>IDENTIFICATION</scope>
    <source>
        <tissue evidence="8">Whole insect</tissue>
    </source>
</reference>
<proteinExistence type="inferred from homology"/>
<organism evidence="8">
    <name type="scientific">Diabrotica virgifera virgifera</name>
    <name type="common">western corn rootworm</name>
    <dbReference type="NCBI Taxonomy" id="50390"/>
    <lineage>
        <taxon>Eukaryota</taxon>
        <taxon>Metazoa</taxon>
        <taxon>Ecdysozoa</taxon>
        <taxon>Arthropoda</taxon>
        <taxon>Hexapoda</taxon>
        <taxon>Insecta</taxon>
        <taxon>Pterygota</taxon>
        <taxon>Neoptera</taxon>
        <taxon>Endopterygota</taxon>
        <taxon>Coleoptera</taxon>
        <taxon>Polyphaga</taxon>
        <taxon>Cucujiformia</taxon>
        <taxon>Chrysomeloidea</taxon>
        <taxon>Chrysomelidae</taxon>
        <taxon>Galerucinae</taxon>
        <taxon>Diabroticina</taxon>
        <taxon>Diabroticites</taxon>
        <taxon>Diabrotica</taxon>
    </lineage>
</organism>
<evidence type="ECO:0000256" key="4">
    <source>
        <dbReference type="ARBA" id="ARBA00024195"/>
    </source>
</evidence>
<evidence type="ECO:0000256" key="1">
    <source>
        <dbReference type="ARBA" id="ARBA00022729"/>
    </source>
</evidence>
<evidence type="ECO:0000256" key="3">
    <source>
        <dbReference type="ARBA" id="ARBA00023180"/>
    </source>
</evidence>
<sequence length="410" mass="46587">MFVLFIFLAGIICSNGINEECFLKGLRGVCQPLNVCYQALDLLSNDGVNFCEFDETEDLICCPDEFRKPTRRPPSPKPQDLNRRHKRPQSQELPLFRVPEQDPAEPSYTTKKPNRFSILPSNDIPLSVKKCKVYYRRRDVGIFVKGETKPLPKQYPHIARIGFGPEESKEWLCSGSLISDNFVLTAAHCLESREYGEAKWVRLGDLDISSDKDEADPQDFKILKRIPHPNYLDSIKYNDIALIQIEKYIHRSSFVYPACLQSKRLSHEPSMIASGWGKTKYSEESSNFLLQVDLKEIGTKECNNFYSDAKSSFLPNGINGDMMICAGGEVEQDTCQGNSGGGQLQVRNRYKNVSDTGFTIVGISSFGKACGDTRSPAVYTRVSYYLDWIESIVWPQEYKKAHPTFRPRPK</sequence>
<dbReference type="PANTHER" id="PTHR24260:SF147">
    <property type="entry name" value="EG:BACR7A4.3 PROTEIN-RELATED"/>
    <property type="match status" value="1"/>
</dbReference>
<dbReference type="InterPro" id="IPR001254">
    <property type="entry name" value="Trypsin_dom"/>
</dbReference>
<dbReference type="OrthoDB" id="6339452at2759"/>